<dbReference type="EMBL" id="VDEP01000410">
    <property type="protein sequence ID" value="KAA1086478.1"/>
    <property type="molecule type" value="Genomic_DNA"/>
</dbReference>
<protein>
    <submittedName>
        <fullName evidence="2">Uncharacterized protein</fullName>
    </submittedName>
</protein>
<comment type="caution">
    <text evidence="2">The sequence shown here is derived from an EMBL/GenBank/DDBJ whole genome shotgun (WGS) entry which is preliminary data.</text>
</comment>
<proteinExistence type="predicted"/>
<evidence type="ECO:0000313" key="3">
    <source>
        <dbReference type="Proteomes" id="UP000325313"/>
    </source>
</evidence>
<gene>
    <name evidence="2" type="ORF">PGTUg99_021160</name>
</gene>
<organism evidence="2 3">
    <name type="scientific">Puccinia graminis f. sp. tritici</name>
    <dbReference type="NCBI Taxonomy" id="56615"/>
    <lineage>
        <taxon>Eukaryota</taxon>
        <taxon>Fungi</taxon>
        <taxon>Dikarya</taxon>
        <taxon>Basidiomycota</taxon>
        <taxon>Pucciniomycotina</taxon>
        <taxon>Pucciniomycetes</taxon>
        <taxon>Pucciniales</taxon>
        <taxon>Pucciniaceae</taxon>
        <taxon>Puccinia</taxon>
    </lineage>
</organism>
<accession>A0A5B0NEW3</accession>
<evidence type="ECO:0000256" key="1">
    <source>
        <dbReference type="SAM" id="MobiDB-lite"/>
    </source>
</evidence>
<feature type="region of interest" description="Disordered" evidence="1">
    <location>
        <begin position="1"/>
        <end position="20"/>
    </location>
</feature>
<sequence length="199" mass="22782">MKNEDDDDDQQQRYRNLTRHPLRGALARTGSALSFDSSSVITLQYFVHRVLRLLITISADLQSPDLQSSTAQPHARAKFFTKLRPDHDRQAPFTSITHSADNFEFDRTRKTDSHKVRVANKGHLTIGESVISSRKYIVFDYPDLYAFIICKENSSRQAAIINPQAKIDMPAAKSFQICSLKLEYFRLHRRAFPLGGLTR</sequence>
<dbReference type="AlphaFoldDB" id="A0A5B0NEW3"/>
<reference evidence="2 3" key="1">
    <citation type="submission" date="2019-05" db="EMBL/GenBank/DDBJ databases">
        <title>Emergence of the Ug99 lineage of the wheat stem rust pathogen through somatic hybridization.</title>
        <authorList>
            <person name="Li F."/>
            <person name="Upadhyaya N.M."/>
            <person name="Sperschneider J."/>
            <person name="Matny O."/>
            <person name="Nguyen-Phuc H."/>
            <person name="Mago R."/>
            <person name="Raley C."/>
            <person name="Miller M.E."/>
            <person name="Silverstein K.A.T."/>
            <person name="Henningsen E."/>
            <person name="Hirsch C.D."/>
            <person name="Visser B."/>
            <person name="Pretorius Z.A."/>
            <person name="Steffenson B.J."/>
            <person name="Schwessinger B."/>
            <person name="Dodds P.N."/>
            <person name="Figueroa M."/>
        </authorList>
    </citation>
    <scope>NUCLEOTIDE SEQUENCE [LARGE SCALE GENOMIC DNA]</scope>
    <source>
        <strain evidence="2 3">Ug99</strain>
    </source>
</reference>
<name>A0A5B0NEW3_PUCGR</name>
<evidence type="ECO:0000313" key="2">
    <source>
        <dbReference type="EMBL" id="KAA1086478.1"/>
    </source>
</evidence>
<dbReference type="Proteomes" id="UP000325313">
    <property type="component" value="Unassembled WGS sequence"/>
</dbReference>